<feature type="transmembrane region" description="Helical" evidence="1">
    <location>
        <begin position="300"/>
        <end position="318"/>
    </location>
</feature>
<dbReference type="Gene3D" id="1.25.40.10">
    <property type="entry name" value="Tetratricopeptide repeat domain"/>
    <property type="match status" value="1"/>
</dbReference>
<keyword evidence="1" id="KW-1133">Transmembrane helix</keyword>
<name>A0A1V8M5I8_9GAMM</name>
<feature type="transmembrane region" description="Helical" evidence="1">
    <location>
        <begin position="66"/>
        <end position="87"/>
    </location>
</feature>
<feature type="transmembrane region" description="Helical" evidence="1">
    <location>
        <begin position="195"/>
        <end position="215"/>
    </location>
</feature>
<evidence type="ECO:0000256" key="1">
    <source>
        <dbReference type="SAM" id="Phobius"/>
    </source>
</evidence>
<sequence>MRSLHYWLNILAILILLYTPIAVINPYWLNLNRLPTGGDTASHVFYAFQFCQYFPQQGLTQWLPEVFGGFPFLSYYFPLPFIIIFLLNQWLPFALAFKWTVFSAAIILPVTVYGFSIRYFGYNRLTSFFAGISVLAFLLHEQNSIWGGNLLSILAGEFSYSYGMLFAFLTLTIWIKALQGQYFWILGGLLEALTGFAHGYALLLIGFSSFFLLFCGNFKASLRYLALVHGLAFCLLAGWLWPMLEMHSLTIPNDGTYISKNWLDYLPQSLYPVFAVGIGSAVFYCFPAMRKYWSKSSHSALAFVSATLLLAITFWVSANRVGLADIRFFPYVWLLASILSAWVFGETLKIACLCLPYRYAHKLIHSLAACCILFMGFWLYHTTHQASHWSAWNHSGYEDKPTWQVLKSLFPVLSGQLDSPRLVFEHAPVNNDLGSTRALEALPMFLNQRPVLEGLYMESAILGPAIYHLQSEVSQYPSSPLVRFPSASMDIPKAAVHMDLLHANELLIRSDKANAALENSPLFQKTATAQPFSVYRLKNFTSQLIQSPSLPLRHFNENNWKEHAFNWFKRYPNVNVWPVYNAPEQIIFKKSKPANIQQLNFEREKITFTTDQPGTAHIVKIAYHPRWQLTSKGAIYMAAPGYLLVVPETTHVELVYATTLIGQLGQITSLLAVCTIVFYLLYNIKKRRPISTEKNRSFRPQLPLPSSISSGLLIWFCLLTGINVDAYYHDPERYYRSGWKAMNQQDYKTAADDFDHIEGQRNSPATQEEALFWAAKAHELNGDRATSKHRYQKLIDHYNGYWLPESLYTLARLHRMDKQDEMASSLELRLRSRYPNHAFTQQLKNK</sequence>
<keyword evidence="3" id="KW-1185">Reference proteome</keyword>
<feature type="transmembrane region" description="Helical" evidence="1">
    <location>
        <begin position="122"/>
        <end position="139"/>
    </location>
</feature>
<feature type="transmembrane region" description="Helical" evidence="1">
    <location>
        <begin position="330"/>
        <end position="351"/>
    </location>
</feature>
<gene>
    <name evidence="2" type="ORF">AU255_02700</name>
</gene>
<keyword evidence="1" id="KW-0812">Transmembrane</keyword>
<evidence type="ECO:0000313" key="3">
    <source>
        <dbReference type="Proteomes" id="UP000191980"/>
    </source>
</evidence>
<dbReference type="InterPro" id="IPR011990">
    <property type="entry name" value="TPR-like_helical_dom_sf"/>
</dbReference>
<dbReference type="RefSeq" id="WP_080521448.1">
    <property type="nucleotide sequence ID" value="NZ_LPUF01000001.1"/>
</dbReference>
<feature type="transmembrane region" description="Helical" evidence="1">
    <location>
        <begin position="363"/>
        <end position="380"/>
    </location>
</feature>
<keyword evidence="1" id="KW-0472">Membrane</keyword>
<dbReference type="AlphaFoldDB" id="A0A1V8M5I8"/>
<feature type="transmembrane region" description="Helical" evidence="1">
    <location>
        <begin position="269"/>
        <end position="288"/>
    </location>
</feature>
<comment type="caution">
    <text evidence="2">The sequence shown here is derived from an EMBL/GenBank/DDBJ whole genome shotgun (WGS) entry which is preliminary data.</text>
</comment>
<reference evidence="2 3" key="1">
    <citation type="submission" date="2015-12" db="EMBL/GenBank/DDBJ databases">
        <authorList>
            <person name="Shamseldin A."/>
            <person name="Moawad H."/>
            <person name="Abd El-Rahim W.M."/>
            <person name="Sadowsky M.J."/>
        </authorList>
    </citation>
    <scope>NUCLEOTIDE SEQUENCE [LARGE SCALE GENOMIC DNA]</scope>
    <source>
        <strain evidence="2 3">WF1</strain>
    </source>
</reference>
<evidence type="ECO:0008006" key="4">
    <source>
        <dbReference type="Google" id="ProtNLM"/>
    </source>
</evidence>
<dbReference type="SUPFAM" id="SSF48452">
    <property type="entry name" value="TPR-like"/>
    <property type="match status" value="1"/>
</dbReference>
<dbReference type="OrthoDB" id="5240474at2"/>
<dbReference type="Proteomes" id="UP000191980">
    <property type="component" value="Unassembled WGS sequence"/>
</dbReference>
<accession>A0A1V8M5I8</accession>
<evidence type="ECO:0000313" key="2">
    <source>
        <dbReference type="EMBL" id="OQK16831.1"/>
    </source>
</evidence>
<feature type="transmembrane region" description="Helical" evidence="1">
    <location>
        <begin position="151"/>
        <end position="175"/>
    </location>
</feature>
<dbReference type="EMBL" id="LPUF01000001">
    <property type="protein sequence ID" value="OQK16831.1"/>
    <property type="molecule type" value="Genomic_DNA"/>
</dbReference>
<feature type="transmembrane region" description="Helical" evidence="1">
    <location>
        <begin position="99"/>
        <end position="116"/>
    </location>
</feature>
<dbReference type="STRING" id="1420851.AU255_02700"/>
<protein>
    <recommendedName>
        <fullName evidence="4">Membrane protein 6-pyruvoyl-tetrahydropterin synthase-related domain-containing protein</fullName>
    </recommendedName>
</protein>
<proteinExistence type="predicted"/>
<feature type="transmembrane region" description="Helical" evidence="1">
    <location>
        <begin position="660"/>
        <end position="682"/>
    </location>
</feature>
<feature type="transmembrane region" description="Helical" evidence="1">
    <location>
        <begin position="702"/>
        <end position="722"/>
    </location>
</feature>
<organism evidence="2 3">
    <name type="scientific">Methyloprofundus sedimenti</name>
    <dbReference type="NCBI Taxonomy" id="1420851"/>
    <lineage>
        <taxon>Bacteria</taxon>
        <taxon>Pseudomonadati</taxon>
        <taxon>Pseudomonadota</taxon>
        <taxon>Gammaproteobacteria</taxon>
        <taxon>Methylococcales</taxon>
        <taxon>Methylococcaceae</taxon>
        <taxon>Methyloprofundus</taxon>
    </lineage>
</organism>
<feature type="transmembrane region" description="Helical" evidence="1">
    <location>
        <begin position="222"/>
        <end position="241"/>
    </location>
</feature>
<feature type="transmembrane region" description="Helical" evidence="1">
    <location>
        <begin position="7"/>
        <end position="29"/>
    </location>
</feature>